<dbReference type="GO" id="GO:0016747">
    <property type="term" value="F:acyltransferase activity, transferring groups other than amino-acyl groups"/>
    <property type="evidence" value="ECO:0007669"/>
    <property type="project" value="InterPro"/>
</dbReference>
<organism evidence="2 3">
    <name type="scientific">Planotetraspora silvatica</name>
    <dbReference type="NCBI Taxonomy" id="234614"/>
    <lineage>
        <taxon>Bacteria</taxon>
        <taxon>Bacillati</taxon>
        <taxon>Actinomycetota</taxon>
        <taxon>Actinomycetes</taxon>
        <taxon>Streptosporangiales</taxon>
        <taxon>Streptosporangiaceae</taxon>
        <taxon>Planotetraspora</taxon>
    </lineage>
</organism>
<gene>
    <name evidence="2" type="ORF">Psi02_50850</name>
</gene>
<sequence>MLPLWGLRDASIMDDERQIIADDDGNPVLSYVEGVRDGRPWADLVEVLGPGAADLIMTRLRGWIVSTSEDLSGELIEQGARLVRHAHGMSCDLRARTPSKVAPPSGFRFVPCDRSPEDLLPTWMAAYPPGHPDHRPRDEAQTLSEHLVPLLGGEIVGRLLPCSALAVDADDTVVGGVLVNDWRGTPWISDVARHPVASPPGLGHALLAATMDRAAADGHRAIGLAVSHANPAMRVYERLGFTVVHTGVTVAI</sequence>
<feature type="domain" description="N-acetyltransferase" evidence="1">
    <location>
        <begin position="107"/>
        <end position="252"/>
    </location>
</feature>
<keyword evidence="3" id="KW-1185">Reference proteome</keyword>
<dbReference type="InterPro" id="IPR000182">
    <property type="entry name" value="GNAT_dom"/>
</dbReference>
<dbReference type="EMBL" id="BOOQ01000032">
    <property type="protein sequence ID" value="GII48661.1"/>
    <property type="molecule type" value="Genomic_DNA"/>
</dbReference>
<comment type="caution">
    <text evidence="2">The sequence shown here is derived from an EMBL/GenBank/DDBJ whole genome shotgun (WGS) entry which is preliminary data.</text>
</comment>
<reference evidence="2" key="1">
    <citation type="submission" date="2021-01" db="EMBL/GenBank/DDBJ databases">
        <title>Whole genome shotgun sequence of Planotetraspora silvatica NBRC 100141.</title>
        <authorList>
            <person name="Komaki H."/>
            <person name="Tamura T."/>
        </authorList>
    </citation>
    <scope>NUCLEOTIDE SEQUENCE</scope>
    <source>
        <strain evidence="2">NBRC 100141</strain>
    </source>
</reference>
<dbReference type="InterPro" id="IPR016181">
    <property type="entry name" value="Acyl_CoA_acyltransferase"/>
</dbReference>
<evidence type="ECO:0000259" key="1">
    <source>
        <dbReference type="PROSITE" id="PS51186"/>
    </source>
</evidence>
<evidence type="ECO:0000313" key="2">
    <source>
        <dbReference type="EMBL" id="GII48661.1"/>
    </source>
</evidence>
<dbReference type="SUPFAM" id="SSF55729">
    <property type="entry name" value="Acyl-CoA N-acyltransferases (Nat)"/>
    <property type="match status" value="1"/>
</dbReference>
<proteinExistence type="predicted"/>
<dbReference type="Gene3D" id="3.40.630.30">
    <property type="match status" value="1"/>
</dbReference>
<dbReference type="CDD" id="cd04301">
    <property type="entry name" value="NAT_SF"/>
    <property type="match status" value="1"/>
</dbReference>
<evidence type="ECO:0000313" key="3">
    <source>
        <dbReference type="Proteomes" id="UP000644610"/>
    </source>
</evidence>
<name>A0A8J3USF6_9ACTN</name>
<dbReference type="AlphaFoldDB" id="A0A8J3USF6"/>
<accession>A0A8J3USF6</accession>
<dbReference type="Proteomes" id="UP000644610">
    <property type="component" value="Unassembled WGS sequence"/>
</dbReference>
<dbReference type="Pfam" id="PF00583">
    <property type="entry name" value="Acetyltransf_1"/>
    <property type="match status" value="1"/>
</dbReference>
<dbReference type="PROSITE" id="PS51186">
    <property type="entry name" value="GNAT"/>
    <property type="match status" value="1"/>
</dbReference>
<protein>
    <recommendedName>
        <fullName evidence="1">N-acetyltransferase domain-containing protein</fullName>
    </recommendedName>
</protein>